<feature type="domain" description="Type 9 secretion system plug protein N-terminal" evidence="1">
    <location>
        <begin position="27"/>
        <end position="151"/>
    </location>
</feature>
<feature type="non-terminal residue" evidence="2">
    <location>
        <position position="237"/>
    </location>
</feature>
<dbReference type="EMBL" id="UINC01214743">
    <property type="protein sequence ID" value="SVE40108.1"/>
    <property type="molecule type" value="Genomic_DNA"/>
</dbReference>
<sequence length="237" mass="27956">DGIISESVKHKEKVIIVYKNKAVSNKIRTVLLHQEKEPLSLPIINLNSKEKLHFSFDDLDGNIKDYYYTIIHCNANWTKSDLMQSEYIDGFTQEPITKYEFSFNTIQKYTHYEFTFPIENIKPTHSGNYIFKIFIAGRLDSAIIIKRFMVLDTKVNIQAEVKKATLVQDRNNKHEIDFTIKHPDLVITDPFSDIKVIVKQNNKEDNMIMDLKPLFVKNNELIYDYQYENTFWGNNEF</sequence>
<dbReference type="Pfam" id="PF17116">
    <property type="entry name" value="T9SS_plug_1st"/>
    <property type="match status" value="1"/>
</dbReference>
<protein>
    <recommendedName>
        <fullName evidence="1">Type 9 secretion system plug protein N-terminal domain-containing protein</fullName>
    </recommendedName>
</protein>
<dbReference type="AlphaFoldDB" id="A0A383D8C1"/>
<dbReference type="InterPro" id="IPR031345">
    <property type="entry name" value="T9SS_Plug_N"/>
</dbReference>
<proteinExistence type="predicted"/>
<accession>A0A383D8C1</accession>
<reference evidence="2" key="1">
    <citation type="submission" date="2018-05" db="EMBL/GenBank/DDBJ databases">
        <authorList>
            <person name="Lanie J.A."/>
            <person name="Ng W.-L."/>
            <person name="Kazmierczak K.M."/>
            <person name="Andrzejewski T.M."/>
            <person name="Davidsen T.M."/>
            <person name="Wayne K.J."/>
            <person name="Tettelin H."/>
            <person name="Glass J.I."/>
            <person name="Rusch D."/>
            <person name="Podicherti R."/>
            <person name="Tsui H.-C.T."/>
            <person name="Winkler M.E."/>
        </authorList>
    </citation>
    <scope>NUCLEOTIDE SEQUENCE</scope>
</reference>
<name>A0A383D8C1_9ZZZZ</name>
<feature type="non-terminal residue" evidence="2">
    <location>
        <position position="1"/>
    </location>
</feature>
<organism evidence="2">
    <name type="scientific">marine metagenome</name>
    <dbReference type="NCBI Taxonomy" id="408172"/>
    <lineage>
        <taxon>unclassified sequences</taxon>
        <taxon>metagenomes</taxon>
        <taxon>ecological metagenomes</taxon>
    </lineage>
</organism>
<evidence type="ECO:0000259" key="1">
    <source>
        <dbReference type="Pfam" id="PF17116"/>
    </source>
</evidence>
<evidence type="ECO:0000313" key="2">
    <source>
        <dbReference type="EMBL" id="SVE40108.1"/>
    </source>
</evidence>
<gene>
    <name evidence="2" type="ORF">METZ01_LOCUS492962</name>
</gene>